<dbReference type="SMART" id="SM00382">
    <property type="entry name" value="AAA"/>
    <property type="match status" value="1"/>
</dbReference>
<dbReference type="Gene3D" id="3.40.50.300">
    <property type="entry name" value="P-loop containing nucleotide triphosphate hydrolases"/>
    <property type="match status" value="1"/>
</dbReference>
<dbReference type="InterPro" id="IPR025943">
    <property type="entry name" value="Sigma_54_int_dom_ATP-bd_2"/>
</dbReference>
<proteinExistence type="predicted"/>
<reference evidence="10 11" key="1">
    <citation type="submission" date="2016-10" db="EMBL/GenBank/DDBJ databases">
        <authorList>
            <person name="de Groot N.N."/>
        </authorList>
    </citation>
    <scope>NUCLEOTIDE SEQUENCE [LARGE SCALE GENOMIC DNA]</scope>
    <source>
        <strain evidence="10 11">DSM 21650</strain>
    </source>
</reference>
<dbReference type="Pfam" id="PF00158">
    <property type="entry name" value="Sigma54_activat"/>
    <property type="match status" value="1"/>
</dbReference>
<name>A0A1H3NLJ9_9FIRM</name>
<dbReference type="PANTHER" id="PTHR32071">
    <property type="entry name" value="TRANSCRIPTIONAL REGULATORY PROTEIN"/>
    <property type="match status" value="1"/>
</dbReference>
<feature type="domain" description="Sigma-54 factor interaction" evidence="8">
    <location>
        <begin position="155"/>
        <end position="384"/>
    </location>
</feature>
<dbReference type="InterPro" id="IPR000014">
    <property type="entry name" value="PAS"/>
</dbReference>
<dbReference type="PROSITE" id="PS00675">
    <property type="entry name" value="SIGMA54_INTERACT_1"/>
    <property type="match status" value="1"/>
</dbReference>
<dbReference type="SUPFAM" id="SSF52540">
    <property type="entry name" value="P-loop containing nucleoside triphosphate hydrolases"/>
    <property type="match status" value="1"/>
</dbReference>
<keyword evidence="4" id="KW-0805">Transcription regulation</keyword>
<dbReference type="InterPro" id="IPR025944">
    <property type="entry name" value="Sigma_54_int_dom_CS"/>
</dbReference>
<evidence type="ECO:0000256" key="4">
    <source>
        <dbReference type="ARBA" id="ARBA00023015"/>
    </source>
</evidence>
<dbReference type="AlphaFoldDB" id="A0A1H3NLJ9"/>
<dbReference type="CDD" id="cd00009">
    <property type="entry name" value="AAA"/>
    <property type="match status" value="1"/>
</dbReference>
<dbReference type="GO" id="GO:0006355">
    <property type="term" value="P:regulation of DNA-templated transcription"/>
    <property type="evidence" value="ECO:0007669"/>
    <property type="project" value="InterPro"/>
</dbReference>
<dbReference type="EMBL" id="FNQE01000010">
    <property type="protein sequence ID" value="SDY89684.1"/>
    <property type="molecule type" value="Genomic_DNA"/>
</dbReference>
<dbReference type="Proteomes" id="UP000198625">
    <property type="component" value="Unassembled WGS sequence"/>
</dbReference>
<dbReference type="RefSeq" id="WP_208975205.1">
    <property type="nucleotide sequence ID" value="NZ_FNQE01000010.1"/>
</dbReference>
<dbReference type="InterPro" id="IPR025662">
    <property type="entry name" value="Sigma_54_int_dom_ATP-bd_1"/>
</dbReference>
<dbReference type="Pfam" id="PF25601">
    <property type="entry name" value="AAA_lid_14"/>
    <property type="match status" value="1"/>
</dbReference>
<gene>
    <name evidence="10" type="ORF">SAMN05660462_01186</name>
</gene>
<dbReference type="InterPro" id="IPR013767">
    <property type="entry name" value="PAS_fold"/>
</dbReference>
<dbReference type="GO" id="GO:0005524">
    <property type="term" value="F:ATP binding"/>
    <property type="evidence" value="ECO:0007669"/>
    <property type="project" value="UniProtKB-KW"/>
</dbReference>
<dbReference type="NCBIfam" id="TIGR00229">
    <property type="entry name" value="sensory_box"/>
    <property type="match status" value="1"/>
</dbReference>
<dbReference type="STRING" id="415015.SAMN05660462_01186"/>
<evidence type="ECO:0000256" key="1">
    <source>
        <dbReference type="ARBA" id="ARBA00022741"/>
    </source>
</evidence>
<evidence type="ECO:0000313" key="10">
    <source>
        <dbReference type="EMBL" id="SDY89684.1"/>
    </source>
</evidence>
<keyword evidence="6" id="KW-0804">Transcription</keyword>
<dbReference type="GO" id="GO:0003677">
    <property type="term" value="F:DNA binding"/>
    <property type="evidence" value="ECO:0007669"/>
    <property type="project" value="UniProtKB-KW"/>
</dbReference>
<dbReference type="PROSITE" id="PS50112">
    <property type="entry name" value="PAS"/>
    <property type="match status" value="1"/>
</dbReference>
<keyword evidence="11" id="KW-1185">Reference proteome</keyword>
<evidence type="ECO:0000256" key="7">
    <source>
        <dbReference type="ARBA" id="ARBA00029500"/>
    </source>
</evidence>
<evidence type="ECO:0000259" key="9">
    <source>
        <dbReference type="PROSITE" id="PS50112"/>
    </source>
</evidence>
<dbReference type="Pfam" id="PF18024">
    <property type="entry name" value="HTH_50"/>
    <property type="match status" value="1"/>
</dbReference>
<dbReference type="PROSITE" id="PS50045">
    <property type="entry name" value="SIGMA54_INTERACT_4"/>
    <property type="match status" value="1"/>
</dbReference>
<dbReference type="Gene3D" id="1.10.10.60">
    <property type="entry name" value="Homeodomain-like"/>
    <property type="match status" value="1"/>
</dbReference>
<dbReference type="FunFam" id="3.40.50.300:FF:000006">
    <property type="entry name" value="DNA-binding transcriptional regulator NtrC"/>
    <property type="match status" value="1"/>
</dbReference>
<dbReference type="InterPro" id="IPR058031">
    <property type="entry name" value="AAA_lid_NorR"/>
</dbReference>
<dbReference type="Gene3D" id="3.30.450.20">
    <property type="entry name" value="PAS domain"/>
    <property type="match status" value="1"/>
</dbReference>
<sequence length="466" mass="52782">MDILEIVNGEPDCTSLLQVILDSIHDGVYILNGKGEFILVNKSVENITLYDRNKLYGVKAVDLVQEGLLDHSITEKVMINKKATTELQTIFGPVVKEVIVTSIPILDEDNNIKYIVANLRDITELNRIKMEREAKTLIEEYNLEQIKNEYIKNNIIAKSNEMKNVLDLSKRASQSCSTIVLYGESGSGKEVIAKFIHSVSPRKKEPFISINCAAIPANLLESELFGYEKGAFTDANKKGKIGLFELADNGTLFLDEINSLPLPLQGKILRFIETQELTRVGSTKAKKIDVRIIAATNEDLKSMVYKGEFREDLYFRLNVIPIEIPPLRKRKDDILALCSFFLESFNKDNKKNKKLSSSVLDILENYEWPGNVRELRNIIERLVVMCPNDIVTADDLPPALINKQYKSADYNIVVNKLVPLKDIIDEAEKTIFLKAVEELKTTRKIAEALDISQTSVVRKINQYNIK</sequence>
<evidence type="ECO:0000256" key="2">
    <source>
        <dbReference type="ARBA" id="ARBA00022797"/>
    </source>
</evidence>
<dbReference type="PROSITE" id="PS00676">
    <property type="entry name" value="SIGMA54_INTERACT_2"/>
    <property type="match status" value="1"/>
</dbReference>
<dbReference type="SUPFAM" id="SSF55785">
    <property type="entry name" value="PYP-like sensor domain (PAS domain)"/>
    <property type="match status" value="1"/>
</dbReference>
<evidence type="ECO:0000259" key="8">
    <source>
        <dbReference type="PROSITE" id="PS50045"/>
    </source>
</evidence>
<dbReference type="InterPro" id="IPR002078">
    <property type="entry name" value="Sigma_54_int"/>
</dbReference>
<dbReference type="InterPro" id="IPR035965">
    <property type="entry name" value="PAS-like_dom_sf"/>
</dbReference>
<keyword evidence="5" id="KW-0238">DNA-binding</keyword>
<dbReference type="SUPFAM" id="SSF46689">
    <property type="entry name" value="Homeodomain-like"/>
    <property type="match status" value="1"/>
</dbReference>
<dbReference type="InterPro" id="IPR009057">
    <property type="entry name" value="Homeodomain-like_sf"/>
</dbReference>
<dbReference type="InterPro" id="IPR027417">
    <property type="entry name" value="P-loop_NTPase"/>
</dbReference>
<evidence type="ECO:0000256" key="6">
    <source>
        <dbReference type="ARBA" id="ARBA00023163"/>
    </source>
</evidence>
<dbReference type="Gene3D" id="1.10.8.60">
    <property type="match status" value="1"/>
</dbReference>
<keyword evidence="1" id="KW-0547">Nucleotide-binding</keyword>
<dbReference type="InterPro" id="IPR030828">
    <property type="entry name" value="HTH_TyrR"/>
</dbReference>
<keyword evidence="3" id="KW-0067">ATP-binding</keyword>
<organism evidence="10 11">
    <name type="scientific">Proteiniborus ethanoligenes</name>
    <dbReference type="NCBI Taxonomy" id="415015"/>
    <lineage>
        <taxon>Bacteria</taxon>
        <taxon>Bacillati</taxon>
        <taxon>Bacillota</taxon>
        <taxon>Clostridia</taxon>
        <taxon>Eubacteriales</taxon>
        <taxon>Proteiniborus</taxon>
    </lineage>
</organism>
<evidence type="ECO:0000256" key="5">
    <source>
        <dbReference type="ARBA" id="ARBA00023125"/>
    </source>
</evidence>
<evidence type="ECO:0000313" key="11">
    <source>
        <dbReference type="Proteomes" id="UP000198625"/>
    </source>
</evidence>
<evidence type="ECO:0000256" key="3">
    <source>
        <dbReference type="ARBA" id="ARBA00022840"/>
    </source>
</evidence>
<dbReference type="CDD" id="cd00130">
    <property type="entry name" value="PAS"/>
    <property type="match status" value="1"/>
</dbReference>
<feature type="domain" description="PAS" evidence="9">
    <location>
        <begin position="13"/>
        <end position="57"/>
    </location>
</feature>
<protein>
    <recommendedName>
        <fullName evidence="7">HTH-type transcriptional regulatory protein TyrR</fullName>
    </recommendedName>
</protein>
<dbReference type="InterPro" id="IPR003593">
    <property type="entry name" value="AAA+_ATPase"/>
</dbReference>
<dbReference type="Pfam" id="PF00989">
    <property type="entry name" value="PAS"/>
    <property type="match status" value="1"/>
</dbReference>
<keyword evidence="2" id="KW-0058">Aromatic hydrocarbons catabolism</keyword>
<accession>A0A1H3NLJ9</accession>
<dbReference type="PROSITE" id="PS00688">
    <property type="entry name" value="SIGMA54_INTERACT_3"/>
    <property type="match status" value="1"/>
</dbReference>